<protein>
    <submittedName>
        <fullName evidence="1">DUF2804 domain-containing protein</fullName>
    </submittedName>
</protein>
<reference evidence="2" key="1">
    <citation type="journal article" date="2019" name="Int. J. Syst. Evol. Microbiol.">
        <title>The Global Catalogue of Microorganisms (GCM) 10K type strain sequencing project: providing services to taxonomists for standard genome sequencing and annotation.</title>
        <authorList>
            <consortium name="The Broad Institute Genomics Platform"/>
            <consortium name="The Broad Institute Genome Sequencing Center for Infectious Disease"/>
            <person name="Wu L."/>
            <person name="Ma J."/>
        </authorList>
    </citation>
    <scope>NUCLEOTIDE SEQUENCE [LARGE SCALE GENOMIC DNA]</scope>
    <source>
        <strain evidence="2">JCM 13584</strain>
    </source>
</reference>
<organism evidence="1 2">
    <name type="scientific">Agromyces allii</name>
    <dbReference type="NCBI Taxonomy" id="393607"/>
    <lineage>
        <taxon>Bacteria</taxon>
        <taxon>Bacillati</taxon>
        <taxon>Actinomycetota</taxon>
        <taxon>Actinomycetes</taxon>
        <taxon>Micrococcales</taxon>
        <taxon>Microbacteriaceae</taxon>
        <taxon>Agromyces</taxon>
    </lineage>
</organism>
<dbReference type="EMBL" id="BAAAMK010000010">
    <property type="protein sequence ID" value="GAA1965754.1"/>
    <property type="molecule type" value="Genomic_DNA"/>
</dbReference>
<proteinExistence type="predicted"/>
<name>A0ABP5CMR9_9MICO</name>
<dbReference type="InterPro" id="IPR021243">
    <property type="entry name" value="DUF2804"/>
</dbReference>
<dbReference type="RefSeq" id="WP_157415661.1">
    <property type="nucleotide sequence ID" value="NZ_BAAAMK010000010.1"/>
</dbReference>
<keyword evidence="2" id="KW-1185">Reference proteome</keyword>
<evidence type="ECO:0000313" key="1">
    <source>
        <dbReference type="EMBL" id="GAA1965754.1"/>
    </source>
</evidence>
<dbReference type="Pfam" id="PF10974">
    <property type="entry name" value="DUF2804"/>
    <property type="match status" value="1"/>
</dbReference>
<comment type="caution">
    <text evidence="1">The sequence shown here is derived from an EMBL/GenBank/DDBJ whole genome shotgun (WGS) entry which is preliminary data.</text>
</comment>
<evidence type="ECO:0000313" key="2">
    <source>
        <dbReference type="Proteomes" id="UP001499954"/>
    </source>
</evidence>
<dbReference type="Proteomes" id="UP001499954">
    <property type="component" value="Unassembled WGS sequence"/>
</dbReference>
<accession>A0ABP5CMR9</accession>
<dbReference type="PANTHER" id="PTHR35868:SF3">
    <property type="entry name" value="DUF2804 DOMAIN-CONTAINING PROTEIN"/>
    <property type="match status" value="1"/>
</dbReference>
<gene>
    <name evidence="1" type="ORF">GCM10009717_35810</name>
</gene>
<dbReference type="PANTHER" id="PTHR35868">
    <property type="entry name" value="DUF2804 DOMAIN-CONTAINING PROTEIN-RELATED"/>
    <property type="match status" value="1"/>
</dbReference>
<sequence>MSRPDDPAAAPTVGVRAGRFVAERELTSTVALCGPDGRLDPAAVGWTRTPLHDTSGIDGRRVWGRNKRWEYWGVMTPTHVLAVTVSSIDYAAVHAVLVYDRRDGRVIDRTAIAPFGRGATLPASLGDGPAAARARGLAIDIADAQRDGVDGTLLRATVSGAEGVRFEVFAERPAGHEALGVVVPWSSTRFQYTVKDVARPATGWVEVDSAAGVERTEVVAGESWAVLDHGRGRWPYRMVWNWGAGSGTVDGRTVGLQLGAKWTDDTGSTENAVVVDGRLHKIGEELDWVYDEADWLAPWRVHGATADLRFEPFWDRVSATELVVFGSHGHQCFGSWSGWVEVDGERLEVDGLVGWAEDVRNRW</sequence>